<protein>
    <submittedName>
        <fullName evidence="1">Uncharacterized protein</fullName>
    </submittedName>
</protein>
<accession>A0A0A9FHD4</accession>
<dbReference type="EMBL" id="GBRH01190238">
    <property type="protein sequence ID" value="JAE07658.1"/>
    <property type="molecule type" value="Transcribed_RNA"/>
</dbReference>
<reference evidence="1" key="2">
    <citation type="journal article" date="2015" name="Data Brief">
        <title>Shoot transcriptome of the giant reed, Arundo donax.</title>
        <authorList>
            <person name="Barrero R.A."/>
            <person name="Guerrero F.D."/>
            <person name="Moolhuijzen P."/>
            <person name="Goolsby J.A."/>
            <person name="Tidwell J."/>
            <person name="Bellgard S.E."/>
            <person name="Bellgard M.I."/>
        </authorList>
    </citation>
    <scope>NUCLEOTIDE SEQUENCE</scope>
    <source>
        <tissue evidence="1">Shoot tissue taken approximately 20 cm above the soil surface</tissue>
    </source>
</reference>
<organism evidence="1">
    <name type="scientific">Arundo donax</name>
    <name type="common">Giant reed</name>
    <name type="synonym">Donax arundinaceus</name>
    <dbReference type="NCBI Taxonomy" id="35708"/>
    <lineage>
        <taxon>Eukaryota</taxon>
        <taxon>Viridiplantae</taxon>
        <taxon>Streptophyta</taxon>
        <taxon>Embryophyta</taxon>
        <taxon>Tracheophyta</taxon>
        <taxon>Spermatophyta</taxon>
        <taxon>Magnoliopsida</taxon>
        <taxon>Liliopsida</taxon>
        <taxon>Poales</taxon>
        <taxon>Poaceae</taxon>
        <taxon>PACMAD clade</taxon>
        <taxon>Arundinoideae</taxon>
        <taxon>Arundineae</taxon>
        <taxon>Arundo</taxon>
    </lineage>
</organism>
<sequence>MWWPFTQIWPFPISSSFLLVYAIEPSVRHSLLSAKSSLPSFFFHSGPRSFFSFRVVCSSLRKLLHTAPLRLSNSSFPVLV</sequence>
<proteinExistence type="predicted"/>
<evidence type="ECO:0000313" key="1">
    <source>
        <dbReference type="EMBL" id="JAE07658.1"/>
    </source>
</evidence>
<reference evidence="1" key="1">
    <citation type="submission" date="2014-09" db="EMBL/GenBank/DDBJ databases">
        <authorList>
            <person name="Magalhaes I.L.F."/>
            <person name="Oliveira U."/>
            <person name="Santos F.R."/>
            <person name="Vidigal T.H.D.A."/>
            <person name="Brescovit A.D."/>
            <person name="Santos A.J."/>
        </authorList>
    </citation>
    <scope>NUCLEOTIDE SEQUENCE</scope>
    <source>
        <tissue evidence="1">Shoot tissue taken approximately 20 cm above the soil surface</tissue>
    </source>
</reference>
<name>A0A0A9FHD4_ARUDO</name>
<dbReference type="AlphaFoldDB" id="A0A0A9FHD4"/>